<sequence>MDNSASSHVFVAPPRRRFGVRHLQAVLMGLVVFFAYSLRTNLSVAIVAMIAPGGNGTAAGEASGAARVFAWDESTRGALLGAFYWGYTVSMVPSGELAQRLGASRLLAAATVATSAASMLLPWSAEVGDWRAVFANRVVQGLAQAPVFPCVFTLLGLWAPPQQRVTFTTFVLAFQMLGPMVTSPLCGLMASVWGWPSIFYSFGLAGVATGGLLLLLGADRPSEHRWISAEELAFIESSLRAEQGPEGSAKVAYCAAAVLVAPVAPPTPWRSILTSVPVWMLWISLSVQDMAYFAFLANIPTYLDGVLNITVEENGWMTSITYLIGFIACHMFNALSNFVRDRGLLSLTNNRKFFNIVASAGISVCVVCMGYVSTQAATVTLISLSMSFQCATFVAVQANFLDVAPRYAGPLYSVGNMAASILGIVGPQAVGFVVTDTSNLSQWKTVFWGEAIILMVACVLYTCLASAEVQPWNDLELEQTKRRRPTATARAPATEKLLFPAHFSFPTATGFPREAEDVGAEKVTVDCQQHEPGPPGRPNKV</sequence>
<dbReference type="Pfam" id="PF07690">
    <property type="entry name" value="MFS_1"/>
    <property type="match status" value="1"/>
</dbReference>
<dbReference type="InterPro" id="IPR020846">
    <property type="entry name" value="MFS_dom"/>
</dbReference>
<evidence type="ECO:0000256" key="3">
    <source>
        <dbReference type="ARBA" id="ARBA00022692"/>
    </source>
</evidence>
<dbReference type="FunFam" id="1.20.1250.20:FF:000423">
    <property type="entry name" value="Putative inorganic phosphate cotransporter-like Protein"/>
    <property type="match status" value="1"/>
</dbReference>
<evidence type="ECO:0000256" key="7">
    <source>
        <dbReference type="SAM" id="Phobius"/>
    </source>
</evidence>
<dbReference type="PANTHER" id="PTHR11662:SF280">
    <property type="entry name" value="FI21844P1-RELATED"/>
    <property type="match status" value="1"/>
</dbReference>
<proteinExistence type="predicted"/>
<feature type="transmembrane region" description="Helical" evidence="7">
    <location>
        <begin position="315"/>
        <end position="332"/>
    </location>
</feature>
<dbReference type="InterPro" id="IPR050382">
    <property type="entry name" value="MFS_Na/Anion_cotransporter"/>
</dbReference>
<protein>
    <submittedName>
        <fullName evidence="9">Inorganic phosphate cotransporter</fullName>
    </submittedName>
</protein>
<keyword evidence="4" id="KW-0769">Symport</keyword>
<dbReference type="SUPFAM" id="SSF103473">
    <property type="entry name" value="MFS general substrate transporter"/>
    <property type="match status" value="1"/>
</dbReference>
<keyword evidence="2" id="KW-0813">Transport</keyword>
<comment type="caution">
    <text evidence="9">The sequence shown here is derived from an EMBL/GenBank/DDBJ whole genome shotgun (WGS) entry which is preliminary data.</text>
</comment>
<dbReference type="GO" id="GO:0015293">
    <property type="term" value="F:symporter activity"/>
    <property type="evidence" value="ECO:0007669"/>
    <property type="project" value="UniProtKB-KW"/>
</dbReference>
<dbReference type="FunFam" id="1.20.1250.20:FF:000003">
    <property type="entry name" value="Solute carrier family 17 member 3"/>
    <property type="match status" value="1"/>
</dbReference>
<dbReference type="Proteomes" id="UP001219518">
    <property type="component" value="Unassembled WGS sequence"/>
</dbReference>
<dbReference type="GO" id="GO:0016020">
    <property type="term" value="C:membrane"/>
    <property type="evidence" value="ECO:0007669"/>
    <property type="project" value="UniProtKB-SubCell"/>
</dbReference>
<feature type="transmembrane region" description="Helical" evidence="7">
    <location>
        <begin position="25"/>
        <end position="51"/>
    </location>
</feature>
<feature type="transmembrane region" description="Helical" evidence="7">
    <location>
        <begin position="446"/>
        <end position="467"/>
    </location>
</feature>
<dbReference type="GO" id="GO:0006820">
    <property type="term" value="P:monoatomic anion transport"/>
    <property type="evidence" value="ECO:0007669"/>
    <property type="project" value="TreeGrafter"/>
</dbReference>
<dbReference type="PANTHER" id="PTHR11662">
    <property type="entry name" value="SOLUTE CARRIER FAMILY 17"/>
    <property type="match status" value="1"/>
</dbReference>
<evidence type="ECO:0000256" key="2">
    <source>
        <dbReference type="ARBA" id="ARBA00022448"/>
    </source>
</evidence>
<feature type="transmembrane region" description="Helical" evidence="7">
    <location>
        <begin position="198"/>
        <end position="218"/>
    </location>
</feature>
<name>A0AAE1LI67_9NEOP</name>
<feature type="transmembrane region" description="Helical" evidence="7">
    <location>
        <begin position="279"/>
        <end position="303"/>
    </location>
</feature>
<dbReference type="InterPro" id="IPR011701">
    <property type="entry name" value="MFS"/>
</dbReference>
<evidence type="ECO:0000256" key="1">
    <source>
        <dbReference type="ARBA" id="ARBA00004141"/>
    </source>
</evidence>
<gene>
    <name evidence="9" type="ORF">KUF71_009647</name>
</gene>
<evidence type="ECO:0000256" key="5">
    <source>
        <dbReference type="ARBA" id="ARBA00022989"/>
    </source>
</evidence>
<dbReference type="EMBL" id="JAHWGI010000994">
    <property type="protein sequence ID" value="KAK3920360.1"/>
    <property type="molecule type" value="Genomic_DNA"/>
</dbReference>
<feature type="domain" description="Major facilitator superfamily (MFS) profile" evidence="8">
    <location>
        <begin position="25"/>
        <end position="469"/>
    </location>
</feature>
<reference evidence="9" key="2">
    <citation type="journal article" date="2023" name="BMC Genomics">
        <title>Pest status, molecular evolution, and epigenetic factors derived from the genome assembly of Frankliniella fusca, a thysanopteran phytovirus vector.</title>
        <authorList>
            <person name="Catto M.A."/>
            <person name="Labadie P.E."/>
            <person name="Jacobson A.L."/>
            <person name="Kennedy G.G."/>
            <person name="Srinivasan R."/>
            <person name="Hunt B.G."/>
        </authorList>
    </citation>
    <scope>NUCLEOTIDE SEQUENCE</scope>
    <source>
        <strain evidence="9">PL_HMW_Pooled</strain>
    </source>
</reference>
<keyword evidence="6 7" id="KW-0472">Membrane</keyword>
<keyword evidence="5 7" id="KW-1133">Transmembrane helix</keyword>
<feature type="transmembrane region" description="Helical" evidence="7">
    <location>
        <begin position="353"/>
        <end position="373"/>
    </location>
</feature>
<organism evidence="9 10">
    <name type="scientific">Frankliniella fusca</name>
    <dbReference type="NCBI Taxonomy" id="407009"/>
    <lineage>
        <taxon>Eukaryota</taxon>
        <taxon>Metazoa</taxon>
        <taxon>Ecdysozoa</taxon>
        <taxon>Arthropoda</taxon>
        <taxon>Hexapoda</taxon>
        <taxon>Insecta</taxon>
        <taxon>Pterygota</taxon>
        <taxon>Neoptera</taxon>
        <taxon>Paraneoptera</taxon>
        <taxon>Thysanoptera</taxon>
        <taxon>Terebrantia</taxon>
        <taxon>Thripoidea</taxon>
        <taxon>Thripidae</taxon>
        <taxon>Frankliniella</taxon>
    </lineage>
</organism>
<evidence type="ECO:0000313" key="10">
    <source>
        <dbReference type="Proteomes" id="UP001219518"/>
    </source>
</evidence>
<feature type="transmembrane region" description="Helical" evidence="7">
    <location>
        <begin position="379"/>
        <end position="401"/>
    </location>
</feature>
<feature type="transmembrane region" description="Helical" evidence="7">
    <location>
        <begin position="137"/>
        <end position="158"/>
    </location>
</feature>
<evidence type="ECO:0000256" key="6">
    <source>
        <dbReference type="ARBA" id="ARBA00023136"/>
    </source>
</evidence>
<evidence type="ECO:0000259" key="8">
    <source>
        <dbReference type="PROSITE" id="PS50850"/>
    </source>
</evidence>
<keyword evidence="10" id="KW-1185">Reference proteome</keyword>
<comment type="subcellular location">
    <subcellularLocation>
        <location evidence="1">Membrane</location>
        <topology evidence="1">Multi-pass membrane protein</topology>
    </subcellularLocation>
</comment>
<dbReference type="PROSITE" id="PS50850">
    <property type="entry name" value="MFS"/>
    <property type="match status" value="1"/>
</dbReference>
<reference evidence="9" key="1">
    <citation type="submission" date="2021-07" db="EMBL/GenBank/DDBJ databases">
        <authorList>
            <person name="Catto M.A."/>
            <person name="Jacobson A."/>
            <person name="Kennedy G."/>
            <person name="Labadie P."/>
            <person name="Hunt B.G."/>
            <person name="Srinivasan R."/>
        </authorList>
    </citation>
    <scope>NUCLEOTIDE SEQUENCE</scope>
    <source>
        <strain evidence="9">PL_HMW_Pooled</strain>
        <tissue evidence="9">Head</tissue>
    </source>
</reference>
<evidence type="ECO:0000313" key="9">
    <source>
        <dbReference type="EMBL" id="KAK3920360.1"/>
    </source>
</evidence>
<feature type="transmembrane region" description="Helical" evidence="7">
    <location>
        <begin position="413"/>
        <end position="434"/>
    </location>
</feature>
<evidence type="ECO:0000256" key="4">
    <source>
        <dbReference type="ARBA" id="ARBA00022847"/>
    </source>
</evidence>
<keyword evidence="3 7" id="KW-0812">Transmembrane</keyword>
<feature type="transmembrane region" description="Helical" evidence="7">
    <location>
        <begin position="106"/>
        <end position="125"/>
    </location>
</feature>
<feature type="transmembrane region" description="Helical" evidence="7">
    <location>
        <begin position="170"/>
        <end position="192"/>
    </location>
</feature>
<dbReference type="Gene3D" id="1.20.1250.20">
    <property type="entry name" value="MFS general substrate transporter like domains"/>
    <property type="match status" value="2"/>
</dbReference>
<dbReference type="InterPro" id="IPR036259">
    <property type="entry name" value="MFS_trans_sf"/>
</dbReference>
<accession>A0AAE1LI67</accession>
<dbReference type="AlphaFoldDB" id="A0AAE1LI67"/>